<dbReference type="PROSITE" id="PS51017">
    <property type="entry name" value="CCT"/>
    <property type="match status" value="1"/>
</dbReference>
<dbReference type="PROSITE" id="PS50119">
    <property type="entry name" value="ZF_BBOX"/>
    <property type="match status" value="2"/>
</dbReference>
<evidence type="ECO:0000259" key="11">
    <source>
        <dbReference type="PROSITE" id="PS50119"/>
    </source>
</evidence>
<keyword evidence="4" id="KW-0677">Repeat</keyword>
<accession>A0A834WHA4</accession>
<dbReference type="GO" id="GO:0008270">
    <property type="term" value="F:zinc ion binding"/>
    <property type="evidence" value="ECO:0007669"/>
    <property type="project" value="UniProtKB-KW"/>
</dbReference>
<feature type="compositionally biased region" description="Polar residues" evidence="10">
    <location>
        <begin position="202"/>
        <end position="212"/>
    </location>
</feature>
<feature type="compositionally biased region" description="Basic and acidic residues" evidence="10">
    <location>
        <begin position="188"/>
        <end position="198"/>
    </location>
</feature>
<feature type="region of interest" description="Disordered" evidence="10">
    <location>
        <begin position="188"/>
        <end position="212"/>
    </location>
</feature>
<evidence type="ECO:0000259" key="12">
    <source>
        <dbReference type="PROSITE" id="PS51017"/>
    </source>
</evidence>
<gene>
    <name evidence="13" type="ORF">G2W53_024821</name>
</gene>
<dbReference type="CDD" id="cd19821">
    <property type="entry name" value="Bbox1_BBX-like"/>
    <property type="match status" value="1"/>
</dbReference>
<dbReference type="GO" id="GO:0006355">
    <property type="term" value="P:regulation of DNA-templated transcription"/>
    <property type="evidence" value="ECO:0007669"/>
    <property type="project" value="UniProtKB-ARBA"/>
</dbReference>
<feature type="domain" description="B box-type" evidence="11">
    <location>
        <begin position="43"/>
        <end position="95"/>
    </location>
</feature>
<evidence type="ECO:0000256" key="6">
    <source>
        <dbReference type="ARBA" id="ARBA00022833"/>
    </source>
</evidence>
<dbReference type="Pfam" id="PF06203">
    <property type="entry name" value="CCT"/>
    <property type="match status" value="1"/>
</dbReference>
<keyword evidence="14" id="KW-1185">Reference proteome</keyword>
<sequence length="372" mass="41814">MLLPCDFCDSNMAVLLCKADSAKLCLLCDQHVHSANALSLRHVRFKICDTCKFQTATVRCSTHNLMLCQQCDSHTHNNNNKNSSLSSSLHHRTPIQGFSGCPSILDLAPFLGFDFHPSYDSSVSSSLSEDQSLIYEQIVEMGRRNSGEDGVQVSGLDQLNNEMDDVLVQQMPLVSLLILPEDDDMGVRENGGETEELHLPSWDSNPTNGATQLGKSRDCAEQNILKFEDLQSLQDVCNFNRNVSTNGVDIQSRNEQSDESSSNHEMKKEESKKKGRVGMLCSSESTLIESIMKEDVEDRSESGSSSMIPKVRLEEIAKNRGDAMLRYREKKKTRRYDKQIRYESRKARADMRKRVKGRFVKASDTAETDAQI</sequence>
<keyword evidence="5 8" id="KW-0863">Zinc-finger</keyword>
<comment type="caution">
    <text evidence="13">The sequence shown here is derived from an EMBL/GenBank/DDBJ whole genome shotgun (WGS) entry which is preliminary data.</text>
</comment>
<dbReference type="GO" id="GO:0005634">
    <property type="term" value="C:nucleus"/>
    <property type="evidence" value="ECO:0007669"/>
    <property type="project" value="UniProtKB-SubCell"/>
</dbReference>
<proteinExistence type="inferred from homology"/>
<dbReference type="OrthoDB" id="153872at2759"/>
<evidence type="ECO:0000256" key="4">
    <source>
        <dbReference type="ARBA" id="ARBA00022737"/>
    </source>
</evidence>
<evidence type="ECO:0000256" key="3">
    <source>
        <dbReference type="ARBA" id="ARBA00022723"/>
    </source>
</evidence>
<feature type="compositionally biased region" description="Basic and acidic residues" evidence="10">
    <location>
        <begin position="261"/>
        <end position="272"/>
    </location>
</feature>
<dbReference type="AlphaFoldDB" id="A0A834WHA4"/>
<evidence type="ECO:0000256" key="2">
    <source>
        <dbReference type="ARBA" id="ARBA00010024"/>
    </source>
</evidence>
<comment type="similarity">
    <text evidence="2">Belongs to the CONSTANS family.</text>
</comment>
<evidence type="ECO:0000256" key="7">
    <source>
        <dbReference type="ARBA" id="ARBA00023242"/>
    </source>
</evidence>
<comment type="subcellular location">
    <subcellularLocation>
        <location evidence="1 9">Nucleus</location>
    </subcellularLocation>
</comment>
<feature type="domain" description="B box-type" evidence="11">
    <location>
        <begin position="1"/>
        <end position="47"/>
    </location>
</feature>
<keyword evidence="6" id="KW-0862">Zinc</keyword>
<evidence type="ECO:0000256" key="9">
    <source>
        <dbReference type="PROSITE-ProRule" id="PRU00357"/>
    </source>
</evidence>
<dbReference type="PANTHER" id="PTHR31717">
    <property type="entry name" value="ZINC FINGER PROTEIN CONSTANS-LIKE 10"/>
    <property type="match status" value="1"/>
</dbReference>
<dbReference type="EMBL" id="JAAIUW010000008">
    <property type="protein sequence ID" value="KAF7819366.1"/>
    <property type="molecule type" value="Genomic_DNA"/>
</dbReference>
<dbReference type="InterPro" id="IPR010402">
    <property type="entry name" value="CCT_domain"/>
</dbReference>
<evidence type="ECO:0000256" key="10">
    <source>
        <dbReference type="SAM" id="MobiDB-lite"/>
    </source>
</evidence>
<feature type="domain" description="CCT" evidence="12">
    <location>
        <begin position="320"/>
        <end position="362"/>
    </location>
</feature>
<feature type="region of interest" description="Disordered" evidence="10">
    <location>
        <begin position="248"/>
        <end position="278"/>
    </location>
</feature>
<evidence type="ECO:0000256" key="5">
    <source>
        <dbReference type="ARBA" id="ARBA00022771"/>
    </source>
</evidence>
<organism evidence="13 14">
    <name type="scientific">Senna tora</name>
    <dbReference type="NCBI Taxonomy" id="362788"/>
    <lineage>
        <taxon>Eukaryota</taxon>
        <taxon>Viridiplantae</taxon>
        <taxon>Streptophyta</taxon>
        <taxon>Embryophyta</taxon>
        <taxon>Tracheophyta</taxon>
        <taxon>Spermatophyta</taxon>
        <taxon>Magnoliopsida</taxon>
        <taxon>eudicotyledons</taxon>
        <taxon>Gunneridae</taxon>
        <taxon>Pentapetalae</taxon>
        <taxon>rosids</taxon>
        <taxon>fabids</taxon>
        <taxon>Fabales</taxon>
        <taxon>Fabaceae</taxon>
        <taxon>Caesalpinioideae</taxon>
        <taxon>Cassia clade</taxon>
        <taxon>Senna</taxon>
    </lineage>
</organism>
<keyword evidence="3" id="KW-0479">Metal-binding</keyword>
<name>A0A834WHA4_9FABA</name>
<dbReference type="SMART" id="SM00336">
    <property type="entry name" value="BBOX"/>
    <property type="match status" value="1"/>
</dbReference>
<evidence type="ECO:0000256" key="1">
    <source>
        <dbReference type="ARBA" id="ARBA00004123"/>
    </source>
</evidence>
<keyword evidence="7 9" id="KW-0539">Nucleus</keyword>
<dbReference type="InterPro" id="IPR000315">
    <property type="entry name" value="Znf_B-box"/>
</dbReference>
<dbReference type="InterPro" id="IPR049808">
    <property type="entry name" value="CONSTANS-like_Bbox1"/>
</dbReference>
<protein>
    <submittedName>
        <fullName evidence="13">Zinc finger protein CONSTANS-LIKE 15-like</fullName>
    </submittedName>
</protein>
<dbReference type="PANTHER" id="PTHR31717:SF45">
    <property type="entry name" value="ZINC FINGER PROTEIN CONSTANS-LIKE 14-RELATED"/>
    <property type="match status" value="1"/>
</dbReference>
<evidence type="ECO:0000313" key="14">
    <source>
        <dbReference type="Proteomes" id="UP000634136"/>
    </source>
</evidence>
<evidence type="ECO:0000256" key="8">
    <source>
        <dbReference type="PROSITE-ProRule" id="PRU00024"/>
    </source>
</evidence>
<evidence type="ECO:0000313" key="13">
    <source>
        <dbReference type="EMBL" id="KAF7819366.1"/>
    </source>
</evidence>
<reference evidence="13" key="1">
    <citation type="submission" date="2020-09" db="EMBL/GenBank/DDBJ databases">
        <title>Genome-Enabled Discovery of Anthraquinone Biosynthesis in Senna tora.</title>
        <authorList>
            <person name="Kang S.-H."/>
            <person name="Pandey R.P."/>
            <person name="Lee C.-M."/>
            <person name="Sim J.-S."/>
            <person name="Jeong J.-T."/>
            <person name="Choi B.-S."/>
            <person name="Jung M."/>
            <person name="Ginzburg D."/>
            <person name="Zhao K."/>
            <person name="Won S.Y."/>
            <person name="Oh T.-J."/>
            <person name="Yu Y."/>
            <person name="Kim N.-H."/>
            <person name="Lee O.R."/>
            <person name="Lee T.-H."/>
            <person name="Bashyal P."/>
            <person name="Kim T.-S."/>
            <person name="Lee W.-H."/>
            <person name="Kawkins C."/>
            <person name="Kim C.-K."/>
            <person name="Kim J.S."/>
            <person name="Ahn B.O."/>
            <person name="Rhee S.Y."/>
            <person name="Sohng J.K."/>
        </authorList>
    </citation>
    <scope>NUCLEOTIDE SEQUENCE</scope>
    <source>
        <tissue evidence="13">Leaf</tissue>
    </source>
</reference>
<dbReference type="Proteomes" id="UP000634136">
    <property type="component" value="Unassembled WGS sequence"/>
</dbReference>